<sequence>MPCCSVVSCKNRSQNKNFVNDGITYHIFPKDANLKKEWIVATGRPPNWFPTKTSTICSTHFEAEMFQPLNKNRRLFEWAIPKLKLRLIFAEDSIEPLAPGYSNQKCNPPKELNVLELSDHLNSPDERTDEPLLKYIRLNIHQNEKESQKP</sequence>
<evidence type="ECO:0000256" key="10">
    <source>
        <dbReference type="ARBA" id="ARBA00023242"/>
    </source>
</evidence>
<evidence type="ECO:0000256" key="6">
    <source>
        <dbReference type="ARBA" id="ARBA00023015"/>
    </source>
</evidence>
<dbReference type="SMART" id="SM00980">
    <property type="entry name" value="THAP"/>
    <property type="match status" value="1"/>
</dbReference>
<proteinExistence type="inferred from homology"/>
<name>A0AAV1LME8_9NEOP</name>
<dbReference type="GO" id="GO:0043565">
    <property type="term" value="F:sequence-specific DNA binding"/>
    <property type="evidence" value="ECO:0007669"/>
    <property type="project" value="InterPro"/>
</dbReference>
<accession>A0AAV1LME8</accession>
<evidence type="ECO:0000256" key="3">
    <source>
        <dbReference type="ARBA" id="ARBA00022723"/>
    </source>
</evidence>
<dbReference type="AlphaFoldDB" id="A0AAV1LME8"/>
<evidence type="ECO:0000313" key="15">
    <source>
        <dbReference type="Proteomes" id="UP001314205"/>
    </source>
</evidence>
<evidence type="ECO:0000256" key="5">
    <source>
        <dbReference type="ARBA" id="ARBA00022833"/>
    </source>
</evidence>
<evidence type="ECO:0000256" key="2">
    <source>
        <dbReference type="ARBA" id="ARBA00006177"/>
    </source>
</evidence>
<keyword evidence="15" id="KW-1185">Reference proteome</keyword>
<evidence type="ECO:0000313" key="14">
    <source>
        <dbReference type="EMBL" id="CAK1595384.1"/>
    </source>
</evidence>
<comment type="similarity">
    <text evidence="2">Belongs to the THAP1 family.</text>
</comment>
<dbReference type="Gene3D" id="6.20.210.20">
    <property type="entry name" value="THAP domain"/>
    <property type="match status" value="1"/>
</dbReference>
<keyword evidence="7" id="KW-0175">Coiled coil</keyword>
<keyword evidence="10" id="KW-0539">Nucleus</keyword>
<evidence type="ECO:0000256" key="9">
    <source>
        <dbReference type="ARBA" id="ARBA00023163"/>
    </source>
</evidence>
<keyword evidence="6" id="KW-0805">Transcription regulation</keyword>
<protein>
    <recommendedName>
        <fullName evidence="13">THAP-type domain-containing protein</fullName>
    </recommendedName>
</protein>
<gene>
    <name evidence="14" type="ORF">PARMNEM_LOCUS14874</name>
</gene>
<reference evidence="14 15" key="1">
    <citation type="submission" date="2023-11" db="EMBL/GenBank/DDBJ databases">
        <authorList>
            <person name="Hedman E."/>
            <person name="Englund M."/>
            <person name="Stromberg M."/>
            <person name="Nyberg Akerstrom W."/>
            <person name="Nylinder S."/>
            <person name="Jareborg N."/>
            <person name="Kallberg Y."/>
            <person name="Kronander E."/>
        </authorList>
    </citation>
    <scope>NUCLEOTIDE SEQUENCE [LARGE SCALE GENOMIC DNA]</scope>
</reference>
<evidence type="ECO:0000256" key="7">
    <source>
        <dbReference type="ARBA" id="ARBA00023054"/>
    </source>
</evidence>
<dbReference type="GO" id="GO:0008270">
    <property type="term" value="F:zinc ion binding"/>
    <property type="evidence" value="ECO:0007669"/>
    <property type="project" value="UniProtKB-KW"/>
</dbReference>
<evidence type="ECO:0000256" key="11">
    <source>
        <dbReference type="ARBA" id="ARBA00023306"/>
    </source>
</evidence>
<organism evidence="14 15">
    <name type="scientific">Parnassius mnemosyne</name>
    <name type="common">clouded apollo</name>
    <dbReference type="NCBI Taxonomy" id="213953"/>
    <lineage>
        <taxon>Eukaryota</taxon>
        <taxon>Metazoa</taxon>
        <taxon>Ecdysozoa</taxon>
        <taxon>Arthropoda</taxon>
        <taxon>Hexapoda</taxon>
        <taxon>Insecta</taxon>
        <taxon>Pterygota</taxon>
        <taxon>Neoptera</taxon>
        <taxon>Endopterygota</taxon>
        <taxon>Lepidoptera</taxon>
        <taxon>Glossata</taxon>
        <taxon>Ditrysia</taxon>
        <taxon>Papilionoidea</taxon>
        <taxon>Papilionidae</taxon>
        <taxon>Parnassiinae</taxon>
        <taxon>Parnassini</taxon>
        <taxon>Parnassius</taxon>
        <taxon>Driopa</taxon>
    </lineage>
</organism>
<dbReference type="GO" id="GO:0005654">
    <property type="term" value="C:nucleoplasm"/>
    <property type="evidence" value="ECO:0007669"/>
    <property type="project" value="UniProtKB-SubCell"/>
</dbReference>
<keyword evidence="8 12" id="KW-0238">DNA-binding</keyword>
<dbReference type="SUPFAM" id="SSF57716">
    <property type="entry name" value="Glucocorticoid receptor-like (DNA-binding domain)"/>
    <property type="match status" value="1"/>
</dbReference>
<dbReference type="Pfam" id="PF05485">
    <property type="entry name" value="THAP"/>
    <property type="match status" value="1"/>
</dbReference>
<comment type="subcellular location">
    <subcellularLocation>
        <location evidence="1">Nucleus</location>
        <location evidence="1">Nucleoplasm</location>
    </subcellularLocation>
</comment>
<evidence type="ECO:0000256" key="4">
    <source>
        <dbReference type="ARBA" id="ARBA00022771"/>
    </source>
</evidence>
<keyword evidence="3" id="KW-0479">Metal-binding</keyword>
<keyword evidence="11" id="KW-0131">Cell cycle</keyword>
<dbReference type="PROSITE" id="PS50950">
    <property type="entry name" value="ZF_THAP"/>
    <property type="match status" value="1"/>
</dbReference>
<evidence type="ECO:0000256" key="8">
    <source>
        <dbReference type="ARBA" id="ARBA00023125"/>
    </source>
</evidence>
<keyword evidence="4 12" id="KW-0863">Zinc-finger</keyword>
<dbReference type="Proteomes" id="UP001314205">
    <property type="component" value="Unassembled WGS sequence"/>
</dbReference>
<dbReference type="InterPro" id="IPR026516">
    <property type="entry name" value="THAP1/10"/>
</dbReference>
<evidence type="ECO:0000259" key="13">
    <source>
        <dbReference type="PROSITE" id="PS50950"/>
    </source>
</evidence>
<dbReference type="PANTHER" id="PTHR46600:SF1">
    <property type="entry name" value="THAP DOMAIN-CONTAINING PROTEIN 1"/>
    <property type="match status" value="1"/>
</dbReference>
<evidence type="ECO:0000256" key="12">
    <source>
        <dbReference type="PROSITE-ProRule" id="PRU00309"/>
    </source>
</evidence>
<keyword evidence="9" id="KW-0804">Transcription</keyword>
<comment type="caution">
    <text evidence="14">The sequence shown here is derived from an EMBL/GenBank/DDBJ whole genome shotgun (WGS) entry which is preliminary data.</text>
</comment>
<dbReference type="InterPro" id="IPR006612">
    <property type="entry name" value="THAP_Znf"/>
</dbReference>
<evidence type="ECO:0000256" key="1">
    <source>
        <dbReference type="ARBA" id="ARBA00004642"/>
    </source>
</evidence>
<feature type="domain" description="THAP-type" evidence="13">
    <location>
        <begin position="1"/>
        <end position="84"/>
    </location>
</feature>
<dbReference type="InterPro" id="IPR038441">
    <property type="entry name" value="THAP_Znf_sf"/>
</dbReference>
<keyword evidence="5" id="KW-0862">Zinc</keyword>
<dbReference type="PANTHER" id="PTHR46600">
    <property type="entry name" value="THAP DOMAIN-CONTAINING"/>
    <property type="match status" value="1"/>
</dbReference>
<dbReference type="EMBL" id="CAVLGL010000092">
    <property type="protein sequence ID" value="CAK1595384.1"/>
    <property type="molecule type" value="Genomic_DNA"/>
</dbReference>
<dbReference type="SMART" id="SM00692">
    <property type="entry name" value="DM3"/>
    <property type="match status" value="1"/>
</dbReference>